<evidence type="ECO:0000313" key="2">
    <source>
        <dbReference type="EMBL" id="BAN92352.1"/>
    </source>
</evidence>
<dbReference type="Proteomes" id="UP000016888">
    <property type="component" value="Segment"/>
</dbReference>
<proteinExistence type="predicted"/>
<dbReference type="EMBL" id="AB854109">
    <property type="protein sequence ID" value="BAN92352.1"/>
    <property type="molecule type" value="Genomic_DNA"/>
</dbReference>
<accession>U3TFN7</accession>
<evidence type="ECO:0000256" key="1">
    <source>
        <dbReference type="SAM" id="MobiDB-lite"/>
    </source>
</evidence>
<name>U3TFN7_9CAUD</name>
<dbReference type="KEGG" id="vg:17699668"/>
<keyword evidence="3" id="KW-1185">Reference proteome</keyword>
<evidence type="ECO:0008006" key="4">
    <source>
        <dbReference type="Google" id="ProtNLM"/>
    </source>
</evidence>
<organism evidence="2 3">
    <name type="scientific">Ralstonia phage RSB3</name>
    <dbReference type="NCBI Taxonomy" id="1402875"/>
    <lineage>
        <taxon>Viruses</taxon>
        <taxon>Duplodnaviria</taxon>
        <taxon>Heunggongvirae</taxon>
        <taxon>Uroviricota</taxon>
        <taxon>Caudoviricetes</taxon>
        <taxon>Autographivirales</taxon>
        <taxon>Autoscriptoviridae</taxon>
        <taxon>Jiaoyazivirus</taxon>
        <taxon>Jiaoyazivirus RSB3</taxon>
    </lineage>
</organism>
<dbReference type="GeneID" id="17699668"/>
<reference evidence="2 3" key="1">
    <citation type="submission" date="2013-09" db="EMBL/GenBank/DDBJ databases">
        <title>Genomic characterization of Ralstonia solanacearum phage phiRSB3.</title>
        <authorList>
            <person name="Kawasaki T."/>
            <person name="Matsunami M."/>
            <person name="Fujie M."/>
            <person name="Yamada T."/>
        </authorList>
    </citation>
    <scope>NUCLEOTIDE SEQUENCE [LARGE SCALE GENOMIC DNA]</scope>
</reference>
<dbReference type="RefSeq" id="YP_008853929.1">
    <property type="nucleotide sequence ID" value="NC_022917.1"/>
</dbReference>
<evidence type="ECO:0000313" key="3">
    <source>
        <dbReference type="Proteomes" id="UP000016888"/>
    </source>
</evidence>
<protein>
    <recommendedName>
        <fullName evidence="4">Internal virion protein</fullName>
    </recommendedName>
</protein>
<feature type="compositionally biased region" description="Polar residues" evidence="1">
    <location>
        <begin position="9"/>
        <end position="21"/>
    </location>
</feature>
<feature type="region of interest" description="Disordered" evidence="1">
    <location>
        <begin position="1"/>
        <end position="21"/>
    </location>
</feature>
<sequence>MAGVMRDAQTANFGSQQQVGVAQDRTQFVRPDYNKYAGTEGRVSTISTEHVGGLDALIGAIAPAMEKMGASMLKTSQEQAYLDGQAAAASGKAQEEVQSNIFTRDWATAGWADTKARLNLADAEAQTAVDMKKLREQSPEEFKSYLNERREKLMASMPGMSIEARKGMMASMLASDQSAIAKHMGEYSKFVVEQQSNAVTTSFSVANDALNAAKGDPIAYETASNNLMVNLFSNVLNNPNLPTATKQKLTLQAVQLALANNNETVYEKMRDTKGPGGVTMLDVLPFEDQVSLAKAYQTSKKDTATMRNSNYNTQLGLYESKLDNPLAEPVSWDEHQAFVQQGIQLGVISGDKQATLAKQWADGNAKKQANASLASAYAAGDIGAMFSLGKSEEDGAKAWVAAQSRKGIEPAQAVTALAQIGLTTGQDSSFKMVGKLMSSSVSLIGLSTEMQPSQLEGVNAVLGVIEQAEKKGNLSARTAFLSSFDDDTQARLLTYWDGLKQGKAPAVAQAEAATRATDNANLSKQDKAALGAQQSKENAELVASIEPKGLFAQFWEKAVPDLFRSNDNINRDKIRADKSWWENPERVEASQARGKVALLEELGDISRTHPYMTAETRQSLALSRVAARTVVTDGGPLVIPKGQSIQSFFGVDQSVSGDIVSSALNSMHTPGKGNRTVYTVTGTGQMQWQEYGPKGELMNGGGTFDPKSIASAVRAEQDKQTDEYAKTDGAGVVRKGQDGSQVRFNGNNTVGIGTRVALQIRDDLFRMENVRGTPYDDASGKVVNGKRVQTVGVGVSTTSDFYPKVGEDGKVPQSEIDRSFMLASNRAMKQANEAQQKLDPKQQGQAAMRLFTQLAYQGGNVPNDLIKAMAHGERANALSLLKSSPQYKMAHDDRKQFYEQMFNGIMPTN</sequence>